<feature type="chain" id="PRO_5045789609" description="Larval cuticle protein A2B" evidence="3">
    <location>
        <begin position="17"/>
        <end position="206"/>
    </location>
</feature>
<proteinExistence type="predicted"/>
<dbReference type="PANTHER" id="PTHR12236:SF75">
    <property type="entry name" value="CUTICULAR PROTEIN 62BB, ISOFORM A"/>
    <property type="match status" value="1"/>
</dbReference>
<gene>
    <name evidence="4" type="ORF">ODALV1_LOCUS26959</name>
</gene>
<evidence type="ECO:0000256" key="3">
    <source>
        <dbReference type="SAM" id="SignalP"/>
    </source>
</evidence>
<protein>
    <recommendedName>
        <fullName evidence="6">Larval cuticle protein A2B</fullName>
    </recommendedName>
</protein>
<dbReference type="Proteomes" id="UP001642540">
    <property type="component" value="Unassembled WGS sequence"/>
</dbReference>
<keyword evidence="3" id="KW-0732">Signal</keyword>
<name>A0ABP1RWE0_9HEXA</name>
<dbReference type="InterPro" id="IPR051217">
    <property type="entry name" value="Insect_Cuticle_Struc_Prot"/>
</dbReference>
<dbReference type="Pfam" id="PF00379">
    <property type="entry name" value="Chitin_bind_4"/>
    <property type="match status" value="1"/>
</dbReference>
<evidence type="ECO:0008006" key="6">
    <source>
        <dbReference type="Google" id="ProtNLM"/>
    </source>
</evidence>
<dbReference type="InterPro" id="IPR000618">
    <property type="entry name" value="Insect_cuticle"/>
</dbReference>
<dbReference type="InterPro" id="IPR031311">
    <property type="entry name" value="CHIT_BIND_RR_consensus"/>
</dbReference>
<accession>A0ABP1RWE0</accession>
<dbReference type="PROSITE" id="PS00233">
    <property type="entry name" value="CHIT_BIND_RR_1"/>
    <property type="match status" value="1"/>
</dbReference>
<evidence type="ECO:0000313" key="5">
    <source>
        <dbReference type="Proteomes" id="UP001642540"/>
    </source>
</evidence>
<comment type="caution">
    <text evidence="4">The sequence shown here is derived from an EMBL/GenBank/DDBJ whole genome shotgun (WGS) entry which is preliminary data.</text>
</comment>
<dbReference type="PRINTS" id="PR00947">
    <property type="entry name" value="CUTICLE"/>
</dbReference>
<sequence length="206" mass="20546">MNRFIVLLSFVAAARAGAVSYGVAQPIAVAQPVLRAAPVAVAQPVVQAVRAEPFDPHPQYNFGYSVSDSLTGDQHSHTESRDGGLVQGQYSLVEPDGALRVVTYTADPVNGFNANVERRAPAVAVTKAIAPVVHAAPAVHAVQAVRPVAHAVAAPVLRAGPVGYAGGLGGVAYGGGIATGYGGAIAHGYGGGIAAGYGGLHGGILG</sequence>
<evidence type="ECO:0000313" key="4">
    <source>
        <dbReference type="EMBL" id="CAL8137532.1"/>
    </source>
</evidence>
<dbReference type="EMBL" id="CAXLJM020000118">
    <property type="protein sequence ID" value="CAL8137532.1"/>
    <property type="molecule type" value="Genomic_DNA"/>
</dbReference>
<reference evidence="4 5" key="1">
    <citation type="submission" date="2024-08" db="EMBL/GenBank/DDBJ databases">
        <authorList>
            <person name="Cucini C."/>
            <person name="Frati F."/>
        </authorList>
    </citation>
    <scope>NUCLEOTIDE SEQUENCE [LARGE SCALE GENOMIC DNA]</scope>
</reference>
<feature type="signal peptide" evidence="3">
    <location>
        <begin position="1"/>
        <end position="16"/>
    </location>
</feature>
<keyword evidence="5" id="KW-1185">Reference proteome</keyword>
<organism evidence="4 5">
    <name type="scientific">Orchesella dallaii</name>
    <dbReference type="NCBI Taxonomy" id="48710"/>
    <lineage>
        <taxon>Eukaryota</taxon>
        <taxon>Metazoa</taxon>
        <taxon>Ecdysozoa</taxon>
        <taxon>Arthropoda</taxon>
        <taxon>Hexapoda</taxon>
        <taxon>Collembola</taxon>
        <taxon>Entomobryomorpha</taxon>
        <taxon>Entomobryoidea</taxon>
        <taxon>Orchesellidae</taxon>
        <taxon>Orchesellinae</taxon>
        <taxon>Orchesella</taxon>
    </lineage>
</organism>
<evidence type="ECO:0000256" key="1">
    <source>
        <dbReference type="ARBA" id="ARBA00022460"/>
    </source>
</evidence>
<keyword evidence="1 2" id="KW-0193">Cuticle</keyword>
<dbReference type="PROSITE" id="PS51155">
    <property type="entry name" value="CHIT_BIND_RR_2"/>
    <property type="match status" value="1"/>
</dbReference>
<dbReference type="PANTHER" id="PTHR12236">
    <property type="entry name" value="STRUCTURAL CONTITUENT OF CUTICLE"/>
    <property type="match status" value="1"/>
</dbReference>
<evidence type="ECO:0000256" key="2">
    <source>
        <dbReference type="PROSITE-ProRule" id="PRU00497"/>
    </source>
</evidence>